<feature type="compositionally biased region" description="Polar residues" evidence="1">
    <location>
        <begin position="138"/>
        <end position="155"/>
    </location>
</feature>
<feature type="non-terminal residue" evidence="2">
    <location>
        <position position="1"/>
    </location>
</feature>
<dbReference type="EMBL" id="AVOT02111600">
    <property type="protein sequence ID" value="MBW0582084.1"/>
    <property type="molecule type" value="Genomic_DNA"/>
</dbReference>
<feature type="region of interest" description="Disordered" evidence="1">
    <location>
        <begin position="80"/>
        <end position="162"/>
    </location>
</feature>
<sequence length="162" mass="18180">AEVITPSNQMYLDQDIQIINPKDKNVSPEERHKWRIPELPPVPKSRNRDIPVSVQELVYGRKTTGVGMASKSLERHNELLSSIEEVHGPRKDRGASEGLDTHFFKRKSPKNKSLVEKPKHFVRGPEAGVGPREGQQPGGSSPSLHKQESPQTSAKQRQENPK</sequence>
<comment type="caution">
    <text evidence="2">The sequence shown here is derived from an EMBL/GenBank/DDBJ whole genome shotgun (WGS) entry which is preliminary data.</text>
</comment>
<feature type="compositionally biased region" description="Basic and acidic residues" evidence="1">
    <location>
        <begin position="22"/>
        <end position="36"/>
    </location>
</feature>
<accession>A0A9Q3KLS0</accession>
<feature type="region of interest" description="Disordered" evidence="1">
    <location>
        <begin position="22"/>
        <end position="48"/>
    </location>
</feature>
<evidence type="ECO:0000313" key="2">
    <source>
        <dbReference type="EMBL" id="MBW0582084.1"/>
    </source>
</evidence>
<gene>
    <name evidence="2" type="ORF">O181_121799</name>
</gene>
<evidence type="ECO:0000313" key="3">
    <source>
        <dbReference type="Proteomes" id="UP000765509"/>
    </source>
</evidence>
<dbReference type="AlphaFoldDB" id="A0A9Q3KLS0"/>
<feature type="compositionally biased region" description="Basic and acidic residues" evidence="1">
    <location>
        <begin position="80"/>
        <end position="103"/>
    </location>
</feature>
<organism evidence="2 3">
    <name type="scientific">Austropuccinia psidii MF-1</name>
    <dbReference type="NCBI Taxonomy" id="1389203"/>
    <lineage>
        <taxon>Eukaryota</taxon>
        <taxon>Fungi</taxon>
        <taxon>Dikarya</taxon>
        <taxon>Basidiomycota</taxon>
        <taxon>Pucciniomycotina</taxon>
        <taxon>Pucciniomycetes</taxon>
        <taxon>Pucciniales</taxon>
        <taxon>Sphaerophragmiaceae</taxon>
        <taxon>Austropuccinia</taxon>
    </lineage>
</organism>
<name>A0A9Q3KLS0_9BASI</name>
<reference evidence="2" key="1">
    <citation type="submission" date="2021-03" db="EMBL/GenBank/DDBJ databases">
        <title>Draft genome sequence of rust myrtle Austropuccinia psidii MF-1, a brazilian biotype.</title>
        <authorList>
            <person name="Quecine M.C."/>
            <person name="Pachon D.M.R."/>
            <person name="Bonatelli M.L."/>
            <person name="Correr F.H."/>
            <person name="Franceschini L.M."/>
            <person name="Leite T.F."/>
            <person name="Margarido G.R.A."/>
            <person name="Almeida C.A."/>
            <person name="Ferrarezi J.A."/>
            <person name="Labate C.A."/>
        </authorList>
    </citation>
    <scope>NUCLEOTIDE SEQUENCE</scope>
    <source>
        <strain evidence="2">MF-1</strain>
    </source>
</reference>
<protein>
    <submittedName>
        <fullName evidence="2">Uncharacterized protein</fullName>
    </submittedName>
</protein>
<proteinExistence type="predicted"/>
<dbReference type="Proteomes" id="UP000765509">
    <property type="component" value="Unassembled WGS sequence"/>
</dbReference>
<evidence type="ECO:0000256" key="1">
    <source>
        <dbReference type="SAM" id="MobiDB-lite"/>
    </source>
</evidence>
<keyword evidence="3" id="KW-1185">Reference proteome</keyword>